<accession>A0AAU9FLT6</accession>
<keyword evidence="6" id="KW-0670">Pyruvate</keyword>
<dbReference type="AlphaFoldDB" id="A0AAU9FLT6"/>
<dbReference type="GO" id="GO:0030955">
    <property type="term" value="F:potassium ion binding"/>
    <property type="evidence" value="ECO:0007669"/>
    <property type="project" value="InterPro"/>
</dbReference>
<dbReference type="EMBL" id="AP029265">
    <property type="protein sequence ID" value="BFF96637.1"/>
    <property type="molecule type" value="Genomic_DNA"/>
</dbReference>
<dbReference type="Pfam" id="PF02887">
    <property type="entry name" value="PK_C"/>
    <property type="match status" value="1"/>
</dbReference>
<sequence>MDFVEDHVESAVPTIETAIDSIFTRLKIIAVDVEKVLRAKELLASLQRRKTFFYLLGQDDDGSIENNHSEMRLLTSKHSFPSILSGDDDFDGEDLSEDQCGDWQFQEENRWHSYFSGFQVLTTRHGADPNENRKCVQLSAMLGCDQEIKTLLRNGVRCFLLDLFAGTQRDNQSLIVQLREAEISVSKEYGFPVVSTIFVKLSPRFQYTGYLNPQHYKGDLKRVELKKGCNLTLTVDREFSDSSSSSIIYVNARFLLGDVKTFDFILIGNEIQLTVHSVNPDHLNCCVVRGGMLSSYMPVLFPKRCSKFRISYEELEDLTFAREVGVNVVVSNIVGTAKYLDNLENAMGIMQCENLRMFARVVLNDIKGCDGELNWATRRYDGFLVELAEPEVVPDVMHLCPDAECFFQLVHAAKKPIIFDPEMIHKKKLRIDPTHYYYTFYYPDKYLVKSHKTKQSFYFSFLQNALFEKIPTEALAKVPYCDNSHTGADGLARAVVTAAMEVHAAAIVVIGVTARMVQKISHFRPEAPIIFVSHMRSAEDYASLYYNVTMLSFRTKQFHTHRQNIFRKGVYALAYLAKRKVVRQHDYVILVYSHKEGTTFPEKYILYKFEKSHFAEHMSASMFPTQQDQQESTADADADANN</sequence>
<dbReference type="Proteomes" id="UP001500889">
    <property type="component" value="Chromosome J"/>
</dbReference>
<evidence type="ECO:0000259" key="4">
    <source>
        <dbReference type="Pfam" id="PF00224"/>
    </source>
</evidence>
<dbReference type="SUPFAM" id="SSF50800">
    <property type="entry name" value="PK beta-barrel domain-like"/>
    <property type="match status" value="1"/>
</dbReference>
<dbReference type="InterPro" id="IPR011037">
    <property type="entry name" value="Pyrv_Knase-like_insert_dom_sf"/>
</dbReference>
<dbReference type="InterPro" id="IPR001697">
    <property type="entry name" value="Pyr_Knase"/>
</dbReference>
<dbReference type="GO" id="GO:0004743">
    <property type="term" value="F:pyruvate kinase activity"/>
    <property type="evidence" value="ECO:0007669"/>
    <property type="project" value="InterPro"/>
</dbReference>
<dbReference type="InterPro" id="IPR015806">
    <property type="entry name" value="Pyrv_Knase_insert_dom_sf"/>
</dbReference>
<dbReference type="InterPro" id="IPR015795">
    <property type="entry name" value="Pyrv_Knase_C"/>
</dbReference>
<evidence type="ECO:0000256" key="1">
    <source>
        <dbReference type="ARBA" id="ARBA00001958"/>
    </source>
</evidence>
<evidence type="ECO:0000313" key="7">
    <source>
        <dbReference type="Proteomes" id="UP001500889"/>
    </source>
</evidence>
<dbReference type="SUPFAM" id="SSF52935">
    <property type="entry name" value="PK C-terminal domain-like"/>
    <property type="match status" value="1"/>
</dbReference>
<evidence type="ECO:0000256" key="3">
    <source>
        <dbReference type="ARBA" id="ARBA00022723"/>
    </source>
</evidence>
<keyword evidence="6" id="KW-0418">Kinase</keyword>
<name>A0AAU9FLT6_DROMD</name>
<reference evidence="6 7" key="1">
    <citation type="submission" date="2024-02" db="EMBL/GenBank/DDBJ databases">
        <title>A chromosome-level genome assembly of Drosophila madeirensis, a fruit fly species endemic to Madeira island.</title>
        <authorList>
            <person name="Tomihara K."/>
            <person name="Llopart A."/>
            <person name="Yamamoto D."/>
        </authorList>
    </citation>
    <scope>NUCLEOTIDE SEQUENCE [LARGE SCALE GENOMIC DNA]</scope>
    <source>
        <strain evidence="6 7">RF1</strain>
    </source>
</reference>
<gene>
    <name evidence="6" type="ORF">DMAD_05228</name>
</gene>
<dbReference type="GO" id="GO:0016301">
    <property type="term" value="F:kinase activity"/>
    <property type="evidence" value="ECO:0007669"/>
    <property type="project" value="UniProtKB-KW"/>
</dbReference>
<proteinExistence type="predicted"/>
<evidence type="ECO:0000256" key="2">
    <source>
        <dbReference type="ARBA" id="ARBA00022679"/>
    </source>
</evidence>
<dbReference type="Pfam" id="PF00224">
    <property type="entry name" value="PK"/>
    <property type="match status" value="1"/>
</dbReference>
<evidence type="ECO:0000259" key="5">
    <source>
        <dbReference type="Pfam" id="PF02887"/>
    </source>
</evidence>
<evidence type="ECO:0000313" key="6">
    <source>
        <dbReference type="EMBL" id="BFF96637.1"/>
    </source>
</evidence>
<keyword evidence="3" id="KW-0479">Metal-binding</keyword>
<dbReference type="Gene3D" id="2.40.33.10">
    <property type="entry name" value="PK beta-barrel domain-like"/>
    <property type="match status" value="1"/>
</dbReference>
<organism evidence="6 7">
    <name type="scientific">Drosophila madeirensis</name>
    <name type="common">Fruit fly</name>
    <dbReference type="NCBI Taxonomy" id="30013"/>
    <lineage>
        <taxon>Eukaryota</taxon>
        <taxon>Metazoa</taxon>
        <taxon>Ecdysozoa</taxon>
        <taxon>Arthropoda</taxon>
        <taxon>Hexapoda</taxon>
        <taxon>Insecta</taxon>
        <taxon>Pterygota</taxon>
        <taxon>Neoptera</taxon>
        <taxon>Endopterygota</taxon>
        <taxon>Diptera</taxon>
        <taxon>Brachycera</taxon>
        <taxon>Muscomorpha</taxon>
        <taxon>Ephydroidea</taxon>
        <taxon>Drosophilidae</taxon>
        <taxon>Drosophila</taxon>
        <taxon>Sophophora</taxon>
    </lineage>
</organism>
<dbReference type="InterPro" id="IPR015793">
    <property type="entry name" value="Pyrv_Knase_brl"/>
</dbReference>
<keyword evidence="2" id="KW-0808">Transferase</keyword>
<dbReference type="GO" id="GO:0000287">
    <property type="term" value="F:magnesium ion binding"/>
    <property type="evidence" value="ECO:0007669"/>
    <property type="project" value="InterPro"/>
</dbReference>
<feature type="domain" description="Pyruvate kinase C-terminal" evidence="5">
    <location>
        <begin position="491"/>
        <end position="597"/>
    </location>
</feature>
<feature type="domain" description="Pyruvate kinase barrel" evidence="4">
    <location>
        <begin position="146"/>
        <end position="361"/>
    </location>
</feature>
<keyword evidence="7" id="KW-1185">Reference proteome</keyword>
<comment type="cofactor">
    <cofactor evidence="1">
        <name>K(+)</name>
        <dbReference type="ChEBI" id="CHEBI:29103"/>
    </cofactor>
</comment>
<dbReference type="InterPro" id="IPR036918">
    <property type="entry name" value="Pyrv_Knase_C_sf"/>
</dbReference>
<protein>
    <submittedName>
        <fullName evidence="6">Pyruvate kinase</fullName>
    </submittedName>
</protein>
<dbReference type="PANTHER" id="PTHR11817">
    <property type="entry name" value="PYRUVATE KINASE"/>
    <property type="match status" value="1"/>
</dbReference>
<dbReference type="Gene3D" id="3.40.1380.20">
    <property type="entry name" value="Pyruvate kinase, C-terminal domain"/>
    <property type="match status" value="1"/>
</dbReference>